<evidence type="ECO:0000256" key="3">
    <source>
        <dbReference type="SAM" id="SignalP"/>
    </source>
</evidence>
<accession>A0A3B0AD51</accession>
<feature type="compositionally biased region" description="Basic and acidic residues" evidence="1">
    <location>
        <begin position="397"/>
        <end position="424"/>
    </location>
</feature>
<dbReference type="Proteomes" id="UP000279968">
    <property type="component" value="Unassembled WGS sequence"/>
</dbReference>
<evidence type="ECO:0000313" key="5">
    <source>
        <dbReference type="Proteomes" id="UP000279968"/>
    </source>
</evidence>
<protein>
    <submittedName>
        <fullName evidence="4">DUF916 domain-containing protein</fullName>
    </submittedName>
</protein>
<feature type="chain" id="PRO_5038348476" evidence="3">
    <location>
        <begin position="22"/>
        <end position="424"/>
    </location>
</feature>
<keyword evidence="3" id="KW-0732">Signal</keyword>
<feature type="compositionally biased region" description="Low complexity" evidence="1">
    <location>
        <begin position="31"/>
        <end position="56"/>
    </location>
</feature>
<dbReference type="AlphaFoldDB" id="A0A3B0AD51"/>
<keyword evidence="2" id="KW-1133">Transmembrane helix</keyword>
<reference evidence="4 5" key="1">
    <citation type="journal article" date="2015" name="Int. J. Syst. Evol. Microbiol.">
        <title>Micromonospora costi sp. nov., isolated from a leaf of Costus speciosus.</title>
        <authorList>
            <person name="Thawai C."/>
        </authorList>
    </citation>
    <scope>NUCLEOTIDE SEQUENCE [LARGE SCALE GENOMIC DNA]</scope>
    <source>
        <strain evidence="4 5">CS1-12</strain>
    </source>
</reference>
<feature type="signal peptide" evidence="3">
    <location>
        <begin position="1"/>
        <end position="21"/>
    </location>
</feature>
<feature type="region of interest" description="Disordered" evidence="1">
    <location>
        <begin position="31"/>
        <end position="66"/>
    </location>
</feature>
<dbReference type="EMBL" id="RBAN01000001">
    <property type="protein sequence ID" value="RKN57647.1"/>
    <property type="molecule type" value="Genomic_DNA"/>
</dbReference>
<sequence>MRLLAVIAIGIALLGLPPIVAAPAASASIRPAPSMPATAPATSPSRSAAPTAPAATWGVAPSSAKGPNGRAAFTYKLDPGASLTDRVAVTNHSTRPLTLSLYASDAFTTTQGGFDLLAGGQQPTDVGAWVRFTRTTLTIPSTSRLDVPFTLTVPANATPGDHAGGVVAALAATTADAQGNQVSVEHRVGARIYLRVTGEVQPALSIEDLRVRHTGSLNPFAGGTLTATFTLRNTGNMRLAGRPTLGMTGPFGLARRSVDAAALPEILPGGELSTTVRMTGVPPLFRLTATAAATPTAVDGLTLDPVPAVDTARAAIWAVPWPQLVLLTLLALVAWALLVARRRRARQIARAVAAAREEGRAQAGVEMRRATDGQPATVPAETRAQPAAGPDGGITPDRAELDRGRSDQGRDRQPDTDRTGKDEQ</sequence>
<evidence type="ECO:0000256" key="1">
    <source>
        <dbReference type="SAM" id="MobiDB-lite"/>
    </source>
</evidence>
<feature type="compositionally biased region" description="Basic and acidic residues" evidence="1">
    <location>
        <begin position="356"/>
        <end position="371"/>
    </location>
</feature>
<name>A0A3B0AD51_9ACTN</name>
<keyword evidence="2" id="KW-0812">Transmembrane</keyword>
<comment type="caution">
    <text evidence="4">The sequence shown here is derived from an EMBL/GenBank/DDBJ whole genome shotgun (WGS) entry which is preliminary data.</text>
</comment>
<keyword evidence="2" id="KW-0472">Membrane</keyword>
<evidence type="ECO:0000313" key="4">
    <source>
        <dbReference type="EMBL" id="RKN57647.1"/>
    </source>
</evidence>
<feature type="transmembrane region" description="Helical" evidence="2">
    <location>
        <begin position="321"/>
        <end position="340"/>
    </location>
</feature>
<proteinExistence type="predicted"/>
<dbReference type="OrthoDB" id="4336304at2"/>
<gene>
    <name evidence="4" type="ORF">D7193_03065</name>
</gene>
<dbReference type="RefSeq" id="WP_120777838.1">
    <property type="nucleotide sequence ID" value="NZ_JBHLUP010000009.1"/>
</dbReference>
<organism evidence="4 5">
    <name type="scientific">Micromonospora costi</name>
    <dbReference type="NCBI Taxonomy" id="1530042"/>
    <lineage>
        <taxon>Bacteria</taxon>
        <taxon>Bacillati</taxon>
        <taxon>Actinomycetota</taxon>
        <taxon>Actinomycetes</taxon>
        <taxon>Micromonosporales</taxon>
        <taxon>Micromonosporaceae</taxon>
        <taxon>Micromonospora</taxon>
    </lineage>
</organism>
<keyword evidence="5" id="KW-1185">Reference proteome</keyword>
<evidence type="ECO:0000256" key="2">
    <source>
        <dbReference type="SAM" id="Phobius"/>
    </source>
</evidence>
<feature type="region of interest" description="Disordered" evidence="1">
    <location>
        <begin position="356"/>
        <end position="424"/>
    </location>
</feature>